<feature type="domain" description="Putative DNA-binding" evidence="1">
    <location>
        <begin position="6"/>
        <end position="91"/>
    </location>
</feature>
<reference evidence="3" key="1">
    <citation type="journal article" date="2019" name="Int. J. Syst. Evol. Microbiol.">
        <title>The Global Catalogue of Microorganisms (GCM) 10K type strain sequencing project: providing services to taxonomists for standard genome sequencing and annotation.</title>
        <authorList>
            <consortium name="The Broad Institute Genomics Platform"/>
            <consortium name="The Broad Institute Genome Sequencing Center for Infectious Disease"/>
            <person name="Wu L."/>
            <person name="Ma J."/>
        </authorList>
    </citation>
    <scope>NUCLEOTIDE SEQUENCE [LARGE SCALE GENOMIC DNA]</scope>
    <source>
        <strain evidence="3">CGMCC 1.8957</strain>
    </source>
</reference>
<dbReference type="Proteomes" id="UP000652430">
    <property type="component" value="Unassembled WGS sequence"/>
</dbReference>
<gene>
    <name evidence="2" type="ORF">GCM10008023_08200</name>
</gene>
<evidence type="ECO:0000313" key="2">
    <source>
        <dbReference type="EMBL" id="GHH10444.1"/>
    </source>
</evidence>
<name>A0ABQ3LCY4_9SPHN</name>
<dbReference type="EMBL" id="BNAQ01000001">
    <property type="protein sequence ID" value="GHH10444.1"/>
    <property type="molecule type" value="Genomic_DNA"/>
</dbReference>
<accession>A0ABQ3LCY4</accession>
<evidence type="ECO:0000259" key="1">
    <source>
        <dbReference type="Pfam" id="PF09836"/>
    </source>
</evidence>
<dbReference type="RefSeq" id="WP_189675200.1">
    <property type="nucleotide sequence ID" value="NZ_BNAQ01000001.1"/>
</dbReference>
<organism evidence="2 3">
    <name type="scientific">Sphingomonas glacialis</name>
    <dbReference type="NCBI Taxonomy" id="658225"/>
    <lineage>
        <taxon>Bacteria</taxon>
        <taxon>Pseudomonadati</taxon>
        <taxon>Pseudomonadota</taxon>
        <taxon>Alphaproteobacteria</taxon>
        <taxon>Sphingomonadales</taxon>
        <taxon>Sphingomonadaceae</taxon>
        <taxon>Sphingomonas</taxon>
    </lineage>
</organism>
<keyword evidence="3" id="KW-1185">Reference proteome</keyword>
<dbReference type="Pfam" id="PF09836">
    <property type="entry name" value="DUF2063"/>
    <property type="match status" value="1"/>
</dbReference>
<dbReference type="InterPro" id="IPR018640">
    <property type="entry name" value="DUF2063"/>
</dbReference>
<comment type="caution">
    <text evidence="2">The sequence shown here is derived from an EMBL/GenBank/DDBJ whole genome shotgun (WGS) entry which is preliminary data.</text>
</comment>
<protein>
    <submittedName>
        <fullName evidence="2">DUF2063 domain-containing protein</fullName>
    </submittedName>
</protein>
<sequence>MSLLALQRDMRAWLVAADADAASRYGSAAAAGLLVYQNTYRAQLVACLEESFVQTRAWVGGEAFHHAVVAHIERVPPTSWTLDAYPRDFPATLAVLYPDDPEVAELAWIEYALGEAFVGPDSATLDVGALAYIDWDTAKLQFTPTLRLRALTTNAPAIWSALFAEEAPPAVQVLPKPGAILVWRRDQVSLFRAIDCTERDALLRATAGVAFPDLCAELVEVHGEHTGITRAGTMLGQWLADGLIVGVTILQR</sequence>
<proteinExistence type="predicted"/>
<evidence type="ECO:0000313" key="3">
    <source>
        <dbReference type="Proteomes" id="UP000652430"/>
    </source>
</evidence>